<dbReference type="Gene3D" id="3.40.640.10">
    <property type="entry name" value="Type I PLP-dependent aspartate aminotransferase-like (Major domain)"/>
    <property type="match status" value="1"/>
</dbReference>
<dbReference type="InterPro" id="IPR019798">
    <property type="entry name" value="Ser_HO-MeTrfase_PLP_BS"/>
</dbReference>
<comment type="pathway">
    <text evidence="8">One-carbon metabolism; tetrahydrofolate interconversion.</text>
</comment>
<evidence type="ECO:0000313" key="11">
    <source>
        <dbReference type="Proteomes" id="UP001549320"/>
    </source>
</evidence>
<comment type="caution">
    <text evidence="8">Lacks conserved residue(s) required for the propagation of feature annotation.</text>
</comment>
<dbReference type="InterPro" id="IPR049943">
    <property type="entry name" value="Ser_HO-MeTrfase-like"/>
</dbReference>
<dbReference type="Pfam" id="PF00464">
    <property type="entry name" value="SHMT"/>
    <property type="match status" value="1"/>
</dbReference>
<proteinExistence type="inferred from homology"/>
<dbReference type="PANTHER" id="PTHR11680:SF50">
    <property type="entry name" value="SERINE HYDROXYMETHYLTRANSFERASE"/>
    <property type="match status" value="1"/>
</dbReference>
<feature type="binding site" evidence="8">
    <location>
        <begin position="125"/>
        <end position="127"/>
    </location>
    <ligand>
        <name>(6S)-5,6,7,8-tetrahydrofolate</name>
        <dbReference type="ChEBI" id="CHEBI:57453"/>
    </ligand>
</feature>
<evidence type="ECO:0000313" key="10">
    <source>
        <dbReference type="EMBL" id="MET4579430.1"/>
    </source>
</evidence>
<dbReference type="InterPro" id="IPR015424">
    <property type="entry name" value="PyrdxlP-dep_Trfase"/>
</dbReference>
<keyword evidence="3 8" id="KW-0963">Cytoplasm</keyword>
<keyword evidence="6 8" id="KW-0808">Transferase</keyword>
<dbReference type="HAMAP" id="MF_00051">
    <property type="entry name" value="SHMT"/>
    <property type="match status" value="1"/>
</dbReference>
<dbReference type="InterPro" id="IPR001085">
    <property type="entry name" value="Ser_HO-MeTrfase"/>
</dbReference>
<evidence type="ECO:0000256" key="7">
    <source>
        <dbReference type="ARBA" id="ARBA00022898"/>
    </source>
</evidence>
<dbReference type="GO" id="GO:0004372">
    <property type="term" value="F:glycine hydroxymethyltransferase activity"/>
    <property type="evidence" value="ECO:0007669"/>
    <property type="project" value="UniProtKB-EC"/>
</dbReference>
<keyword evidence="11" id="KW-1185">Reference proteome</keyword>
<dbReference type="PIRSF" id="PIRSF000412">
    <property type="entry name" value="SHMT"/>
    <property type="match status" value="1"/>
</dbReference>
<dbReference type="InterPro" id="IPR015422">
    <property type="entry name" value="PyrdxlP-dep_Trfase_small"/>
</dbReference>
<dbReference type="Gene3D" id="3.90.1150.10">
    <property type="entry name" value="Aspartate Aminotransferase, domain 1"/>
    <property type="match status" value="1"/>
</dbReference>
<protein>
    <recommendedName>
        <fullName evidence="8">Serine hydroxymethyltransferase</fullName>
        <shortName evidence="8">SHMT</shortName>
        <shortName evidence="8">Serine methylase</shortName>
        <ecNumber evidence="8">2.1.2.1</ecNumber>
    </recommendedName>
</protein>
<name>A0ABV2QEG0_9BURK</name>
<organism evidence="10 11">
    <name type="scientific">Ottowia thiooxydans</name>
    <dbReference type="NCBI Taxonomy" id="219182"/>
    <lineage>
        <taxon>Bacteria</taxon>
        <taxon>Pseudomonadati</taxon>
        <taxon>Pseudomonadota</taxon>
        <taxon>Betaproteobacteria</taxon>
        <taxon>Burkholderiales</taxon>
        <taxon>Comamonadaceae</taxon>
        <taxon>Ottowia</taxon>
    </lineage>
</organism>
<comment type="catalytic activity">
    <reaction evidence="8">
        <text>(6R)-5,10-methylene-5,6,7,8-tetrahydrofolate + glycine + H2O = (6S)-5,6,7,8-tetrahydrofolate + L-serine</text>
        <dbReference type="Rhea" id="RHEA:15481"/>
        <dbReference type="ChEBI" id="CHEBI:15377"/>
        <dbReference type="ChEBI" id="CHEBI:15636"/>
        <dbReference type="ChEBI" id="CHEBI:33384"/>
        <dbReference type="ChEBI" id="CHEBI:57305"/>
        <dbReference type="ChEBI" id="CHEBI:57453"/>
        <dbReference type="EC" id="2.1.2.1"/>
    </reaction>
</comment>
<feature type="binding site" evidence="8">
    <location>
        <position position="121"/>
    </location>
    <ligand>
        <name>(6S)-5,6,7,8-tetrahydrofolate</name>
        <dbReference type="ChEBI" id="CHEBI:57453"/>
    </ligand>
</feature>
<dbReference type="PANTHER" id="PTHR11680">
    <property type="entry name" value="SERINE HYDROXYMETHYLTRANSFERASE"/>
    <property type="match status" value="1"/>
</dbReference>
<comment type="subcellular location">
    <subcellularLocation>
        <location evidence="8">Cytoplasm</location>
    </subcellularLocation>
</comment>
<keyword evidence="7 8" id="KW-0663">Pyridoxal phosphate</keyword>
<accession>A0ABV2QEG0</accession>
<comment type="caution">
    <text evidence="10">The sequence shown here is derived from an EMBL/GenBank/DDBJ whole genome shotgun (WGS) entry which is preliminary data.</text>
</comment>
<evidence type="ECO:0000256" key="1">
    <source>
        <dbReference type="ARBA" id="ARBA00001933"/>
    </source>
</evidence>
<comment type="similarity">
    <text evidence="2 8">Belongs to the SHMT family.</text>
</comment>
<comment type="subunit">
    <text evidence="8">Homodimer.</text>
</comment>
<evidence type="ECO:0000256" key="8">
    <source>
        <dbReference type="HAMAP-Rule" id="MF_00051"/>
    </source>
</evidence>
<gene>
    <name evidence="8" type="primary">glyA</name>
    <name evidence="10" type="ORF">ABIE13_004558</name>
</gene>
<feature type="domain" description="Serine hydroxymethyltransferase-like" evidence="9">
    <location>
        <begin position="10"/>
        <end position="382"/>
    </location>
</feature>
<dbReference type="SUPFAM" id="SSF53383">
    <property type="entry name" value="PLP-dependent transferases"/>
    <property type="match status" value="1"/>
</dbReference>
<feature type="modified residue" description="N6-(pyridoxal phosphate)lysine" evidence="8">
    <location>
        <position position="229"/>
    </location>
</feature>
<dbReference type="PROSITE" id="PS00096">
    <property type="entry name" value="SHMT"/>
    <property type="match status" value="1"/>
</dbReference>
<reference evidence="10 11" key="1">
    <citation type="submission" date="2024-06" db="EMBL/GenBank/DDBJ databases">
        <title>Sorghum-associated microbial communities from plants grown in Nebraska, USA.</title>
        <authorList>
            <person name="Schachtman D."/>
        </authorList>
    </citation>
    <scope>NUCLEOTIDE SEQUENCE [LARGE SCALE GENOMIC DNA]</scope>
    <source>
        <strain evidence="10 11">2709</strain>
    </source>
</reference>
<evidence type="ECO:0000256" key="2">
    <source>
        <dbReference type="ARBA" id="ARBA00006376"/>
    </source>
</evidence>
<keyword evidence="4 8" id="KW-0554">One-carbon metabolism</keyword>
<sequence>MYDRKNLTAQTDPEVWAAIQAEHQRQEDHIELIASENYASPAVLEAAGTQLTNKYAEGYPGRRYYGGCEHVDVVEQLAIDRVKQLFGADAANVQPHCGASANEAVFLAFLKPGDTIMGMSLAEGGHLTHGMPLNMSGKWFNVVSYGLNAQEAIDYDAMEKKAHEHKPKLIVAGASAYSLAIDFERFAKVAKDVGAIFMVDMAHYAGLIAGGQYPNPVPHADIVTSTTHKSLRGPRSGFILMKAEHEKAINSAVFPGLQGGPLMHIIAAKAIAFKEALSPEFKQYAIQVRKNAQVIAETLTQRGLRIVSGGTESHVMLVDLRPKGITGKEAEAVLGAAHMTINKNSIPNDPEKPMVTSGVRIGSPAMTTRGFKEEEARATANLVADVLDNPRDEANLNAVRAKVADLTRRFPVYRG</sequence>
<dbReference type="EC" id="2.1.2.1" evidence="8"/>
<comment type="function">
    <text evidence="8">Catalyzes the reversible interconversion of serine and glycine with tetrahydrofolate (THF) serving as the one-carbon carrier. This reaction serves as the major source of one-carbon groups required for the biosynthesis of purines, thymidylate, methionine, and other important biomolecules. Also exhibits THF-independent aldolase activity toward beta-hydroxyamino acids, producing glycine and aldehydes, via a retro-aldol mechanism.</text>
</comment>
<dbReference type="Proteomes" id="UP001549320">
    <property type="component" value="Unassembled WGS sequence"/>
</dbReference>
<dbReference type="InterPro" id="IPR039429">
    <property type="entry name" value="SHMT-like_dom"/>
</dbReference>
<feature type="site" description="Plays an important role in substrate specificity" evidence="8">
    <location>
        <position position="228"/>
    </location>
</feature>
<evidence type="ECO:0000256" key="5">
    <source>
        <dbReference type="ARBA" id="ARBA00022605"/>
    </source>
</evidence>
<dbReference type="InterPro" id="IPR015421">
    <property type="entry name" value="PyrdxlP-dep_Trfase_major"/>
</dbReference>
<dbReference type="NCBIfam" id="NF000586">
    <property type="entry name" value="PRK00011.1"/>
    <property type="match status" value="1"/>
</dbReference>
<evidence type="ECO:0000256" key="4">
    <source>
        <dbReference type="ARBA" id="ARBA00022563"/>
    </source>
</evidence>
<dbReference type="EMBL" id="JBEPSH010000009">
    <property type="protein sequence ID" value="MET4579430.1"/>
    <property type="molecule type" value="Genomic_DNA"/>
</dbReference>
<evidence type="ECO:0000256" key="6">
    <source>
        <dbReference type="ARBA" id="ARBA00022679"/>
    </source>
</evidence>
<comment type="cofactor">
    <cofactor evidence="1 8">
        <name>pyridoxal 5'-phosphate</name>
        <dbReference type="ChEBI" id="CHEBI:597326"/>
    </cofactor>
</comment>
<dbReference type="RefSeq" id="WP_354447508.1">
    <property type="nucleotide sequence ID" value="NZ_JBEPSH010000009.1"/>
</dbReference>
<keyword evidence="5 8" id="KW-0028">Amino-acid biosynthesis</keyword>
<evidence type="ECO:0000256" key="3">
    <source>
        <dbReference type="ARBA" id="ARBA00022490"/>
    </source>
</evidence>
<evidence type="ECO:0000259" key="9">
    <source>
        <dbReference type="Pfam" id="PF00464"/>
    </source>
</evidence>
<dbReference type="CDD" id="cd00378">
    <property type="entry name" value="SHMT"/>
    <property type="match status" value="1"/>
</dbReference>
<comment type="pathway">
    <text evidence="8">Amino-acid biosynthesis; glycine biosynthesis; glycine from L-serine: step 1/1.</text>
</comment>